<sequence length="65" mass="6988">MSVERRGETVLCECVEQQQQDSKSGKAGKLRYDTHPARELMSLPASQPASCMASSALARPASHAV</sequence>
<evidence type="ECO:0000313" key="2">
    <source>
        <dbReference type="Proteomes" id="UP000486351"/>
    </source>
</evidence>
<gene>
    <name evidence="1" type="ORF">PF008_g30749</name>
</gene>
<dbReference type="Proteomes" id="UP000486351">
    <property type="component" value="Unassembled WGS sequence"/>
</dbReference>
<organism evidence="1 2">
    <name type="scientific">Phytophthora fragariae</name>
    <dbReference type="NCBI Taxonomy" id="53985"/>
    <lineage>
        <taxon>Eukaryota</taxon>
        <taxon>Sar</taxon>
        <taxon>Stramenopiles</taxon>
        <taxon>Oomycota</taxon>
        <taxon>Peronosporomycetes</taxon>
        <taxon>Peronosporales</taxon>
        <taxon>Peronosporaceae</taxon>
        <taxon>Phytophthora</taxon>
    </lineage>
</organism>
<accession>A0A6G0Q4L5</accession>
<evidence type="ECO:0000313" key="1">
    <source>
        <dbReference type="EMBL" id="KAE9269873.1"/>
    </source>
</evidence>
<dbReference type="EMBL" id="QXFY01006086">
    <property type="protein sequence ID" value="KAE9269873.1"/>
    <property type="molecule type" value="Genomic_DNA"/>
</dbReference>
<protein>
    <submittedName>
        <fullName evidence="1">Uncharacterized protein</fullName>
    </submittedName>
</protein>
<reference evidence="1 2" key="1">
    <citation type="submission" date="2018-09" db="EMBL/GenBank/DDBJ databases">
        <title>Genomic investigation of the strawberry pathogen Phytophthora fragariae indicates pathogenicity is determined by transcriptional variation in three key races.</title>
        <authorList>
            <person name="Adams T.M."/>
            <person name="Armitage A.D."/>
            <person name="Sobczyk M.K."/>
            <person name="Bates H.J."/>
            <person name="Dunwell J.M."/>
            <person name="Nellist C.F."/>
            <person name="Harrison R.J."/>
        </authorList>
    </citation>
    <scope>NUCLEOTIDE SEQUENCE [LARGE SCALE GENOMIC DNA]</scope>
    <source>
        <strain evidence="1 2">NOV-77</strain>
    </source>
</reference>
<name>A0A6G0Q4L5_9STRA</name>
<dbReference type="AlphaFoldDB" id="A0A6G0Q4L5"/>
<proteinExistence type="predicted"/>
<comment type="caution">
    <text evidence="1">The sequence shown here is derived from an EMBL/GenBank/DDBJ whole genome shotgun (WGS) entry which is preliminary data.</text>
</comment>